<evidence type="ECO:0000259" key="8">
    <source>
        <dbReference type="Pfam" id="PF02687"/>
    </source>
</evidence>
<evidence type="ECO:0000256" key="3">
    <source>
        <dbReference type="ARBA" id="ARBA00022692"/>
    </source>
</evidence>
<feature type="transmembrane region" description="Helical" evidence="7">
    <location>
        <begin position="873"/>
        <end position="894"/>
    </location>
</feature>
<evidence type="ECO:0000313" key="9">
    <source>
        <dbReference type="EMBL" id="KAB2592977.1"/>
    </source>
</evidence>
<feature type="transmembrane region" description="Helical" evidence="7">
    <location>
        <begin position="398"/>
        <end position="422"/>
    </location>
</feature>
<accession>A0A5N5EQ82</accession>
<comment type="subcellular location">
    <subcellularLocation>
        <location evidence="1">Cell membrane</location>
        <topology evidence="1">Multi-pass membrane protein</topology>
    </subcellularLocation>
</comment>
<feature type="compositionally biased region" description="Polar residues" evidence="6">
    <location>
        <begin position="120"/>
        <end position="129"/>
    </location>
</feature>
<name>A0A5N5EQ82_9ACTN</name>
<feature type="domain" description="ABC3 transporter permease C-terminal" evidence="8">
    <location>
        <begin position="308"/>
        <end position="426"/>
    </location>
</feature>
<keyword evidence="3 7" id="KW-0812">Transmembrane</keyword>
<feature type="transmembrane region" description="Helical" evidence="7">
    <location>
        <begin position="348"/>
        <end position="378"/>
    </location>
</feature>
<dbReference type="Pfam" id="PF02687">
    <property type="entry name" value="FtsX"/>
    <property type="match status" value="1"/>
</dbReference>
<evidence type="ECO:0000313" key="10">
    <source>
        <dbReference type="Proteomes" id="UP000326907"/>
    </source>
</evidence>
<dbReference type="AlphaFoldDB" id="A0A5N5EQ82"/>
<protein>
    <submittedName>
        <fullName evidence="9">FtsX-like permease family protein</fullName>
    </submittedName>
</protein>
<dbReference type="InterPro" id="IPR038766">
    <property type="entry name" value="Membrane_comp_ABC_pdt"/>
</dbReference>
<evidence type="ECO:0000256" key="4">
    <source>
        <dbReference type="ARBA" id="ARBA00022989"/>
    </source>
</evidence>
<keyword evidence="5 7" id="KW-0472">Membrane</keyword>
<feature type="transmembrane region" description="Helical" evidence="7">
    <location>
        <begin position="819"/>
        <end position="839"/>
    </location>
</feature>
<feature type="region of interest" description="Disordered" evidence="6">
    <location>
        <begin position="85"/>
        <end position="130"/>
    </location>
</feature>
<feature type="transmembrane region" description="Helical" evidence="7">
    <location>
        <begin position="518"/>
        <end position="538"/>
    </location>
</feature>
<dbReference type="GO" id="GO:0005886">
    <property type="term" value="C:plasma membrane"/>
    <property type="evidence" value="ECO:0007669"/>
    <property type="project" value="UniProtKB-SubCell"/>
</dbReference>
<dbReference type="EMBL" id="VYUA01000005">
    <property type="protein sequence ID" value="KAB2592977.1"/>
    <property type="molecule type" value="Genomic_DNA"/>
</dbReference>
<feature type="transmembrane region" description="Helical" evidence="7">
    <location>
        <begin position="476"/>
        <end position="497"/>
    </location>
</feature>
<evidence type="ECO:0000256" key="5">
    <source>
        <dbReference type="ARBA" id="ARBA00023136"/>
    </source>
</evidence>
<keyword evidence="2" id="KW-1003">Cell membrane</keyword>
<evidence type="ECO:0000256" key="6">
    <source>
        <dbReference type="SAM" id="MobiDB-lite"/>
    </source>
</evidence>
<keyword evidence="10" id="KW-1185">Reference proteome</keyword>
<evidence type="ECO:0000256" key="7">
    <source>
        <dbReference type="SAM" id="Phobius"/>
    </source>
</evidence>
<feature type="transmembrane region" description="Helical" evidence="7">
    <location>
        <begin position="301"/>
        <end position="327"/>
    </location>
</feature>
<keyword evidence="4 7" id="KW-1133">Transmembrane helix</keyword>
<feature type="transmembrane region" description="Helical" evidence="7">
    <location>
        <begin position="926"/>
        <end position="944"/>
    </location>
</feature>
<evidence type="ECO:0000256" key="2">
    <source>
        <dbReference type="ARBA" id="ARBA00022475"/>
    </source>
</evidence>
<gene>
    <name evidence="9" type="ORF">F5983_07810</name>
</gene>
<evidence type="ECO:0000256" key="1">
    <source>
        <dbReference type="ARBA" id="ARBA00004651"/>
    </source>
</evidence>
<dbReference type="PANTHER" id="PTHR30287">
    <property type="entry name" value="MEMBRANE COMPONENT OF PREDICTED ABC SUPERFAMILY METABOLITE UPTAKE TRANSPORTER"/>
    <property type="match status" value="1"/>
</dbReference>
<sequence>MSLFPGWRAAFRIARRDAVRAKGRSALVVAMIALPVLGVTAADLTYRSALPTVAEDLTADLGAADARYTYQGMGPVRLEQMPDGLIWQTPEGSPEPPPEDERKPVDVPATFPEGSRHLTEQSAPASVTTRHGIADTQITELDVADPLSRGRVELTDGAYPRARNEMAATEAFLDASGLSIGDRVTVRGPEQVYTLTGAVERPAELKDESLFALPGAVIAPWQKAADRDAGGDEEILPPQASDLKWLVKGPSGAGVTWQDVLAANEKGVVVRARQVTLNPPPDSEVPMAAQMRGWETNDREMTAAALTVAAMAVLEIVLLAGPAFAVGARRSRRQLGLVGSCGGTRSQVRAVVLAGGAVLGGVGAVVGVAAGFGLTALFRPVIEDFTGRRFGELTVQPWEILGIAVLGLVTGVLAALAPAIVAGRQSVLESLTGRRGSRRSSRVLPIVGSVALAGGVALAVYGGVSGSTELVAGGSVLAELGVLGCIPVIVGFLGRLGRRLPLTPRIALRDAARNRGRTAPAVAAVMAAVAGSVAIATYTASGTAEQAYDHQPNLTPGTAALMTFDDAEQADLPRARASVEQNYPVTGAPAGLGRVWAGSDCSVYYEEENGCGTLEIVKPTGKAHSCPLKGKGAKELALRISADEHKRLMNSPACIDENYTTIVFGNGENKIVIGDAALLTSYVKLDDPAAAKALAAGTPVLLNSAYAKNGEVTLKATHIYNKRDKKNRALHPGKARTTTDRLKVYIAPDSYAATPGIRMVMPQQAADRLGLHSEEMGSIYTLGREPTDAERQATDAAMEQAGNGTYVWTSNAAEQRDDAAVLLILALFAGVVTLGAAAITTGLSKADAEADLTTLSAVGAPPGVRRSLSGFQCLVVALTGVLLGTLAGIVPAVALRLTDLRAALADMRADPMQSAYTPIVMPWETIALLALVVPVLAGLLAAALTSSRQKLARRAG</sequence>
<comment type="caution">
    <text evidence="9">The sequence shown here is derived from an EMBL/GenBank/DDBJ whole genome shotgun (WGS) entry which is preliminary data.</text>
</comment>
<organism evidence="9 10">
    <name type="scientific">Streptomyces arboris</name>
    <dbReference type="NCBI Taxonomy" id="2600619"/>
    <lineage>
        <taxon>Bacteria</taxon>
        <taxon>Bacillati</taxon>
        <taxon>Actinomycetota</taxon>
        <taxon>Actinomycetes</taxon>
        <taxon>Kitasatosporales</taxon>
        <taxon>Streptomycetaceae</taxon>
        <taxon>Streptomyces</taxon>
    </lineage>
</organism>
<proteinExistence type="predicted"/>
<dbReference type="Proteomes" id="UP000326907">
    <property type="component" value="Unassembled WGS sequence"/>
</dbReference>
<dbReference type="InterPro" id="IPR003838">
    <property type="entry name" value="ABC3_permease_C"/>
</dbReference>
<feature type="transmembrane region" description="Helical" evidence="7">
    <location>
        <begin position="443"/>
        <end position="464"/>
    </location>
</feature>
<dbReference type="PANTHER" id="PTHR30287:SF2">
    <property type="entry name" value="BLL1001 PROTEIN"/>
    <property type="match status" value="1"/>
</dbReference>
<dbReference type="RefSeq" id="WP_151509632.1">
    <property type="nucleotide sequence ID" value="NZ_VYUA01000005.1"/>
</dbReference>
<reference evidence="9 10" key="1">
    <citation type="submission" date="2019-09" db="EMBL/GenBank/DDBJ databases">
        <authorList>
            <person name="Liu P."/>
        </authorList>
    </citation>
    <scope>NUCLEOTIDE SEQUENCE [LARGE SCALE GENOMIC DNA]</scope>
    <source>
        <strain evidence="9 10">TRM68085</strain>
    </source>
</reference>